<dbReference type="Proteomes" id="UP000253740">
    <property type="component" value="Unassembled WGS sequence"/>
</dbReference>
<dbReference type="HOGENOM" id="CLU_186049_0_0_6"/>
<evidence type="ECO:0000256" key="1">
    <source>
        <dbReference type="SAM" id="SignalP"/>
    </source>
</evidence>
<name>A0A0K8QKU6_9GAMM</name>
<accession>A0A0K8QKU6</accession>
<evidence type="ECO:0000313" key="4">
    <source>
        <dbReference type="Proteomes" id="UP000253740"/>
    </source>
</evidence>
<dbReference type="EMBL" id="DF970162">
    <property type="protein sequence ID" value="GAP65565.1"/>
    <property type="molecule type" value="Genomic_DNA"/>
</dbReference>
<dbReference type="AlphaFoldDB" id="A0A0K8QKU6"/>
<dbReference type="RefSeq" id="WP_062535431.1">
    <property type="nucleotide sequence ID" value="NZ_DF970162.1"/>
</dbReference>
<sequence length="93" mass="10370">MRAAVLLACLLLPILAEAADTVRIGTRIVEVGDSAALLRDVAGEPQSRRAARADAERGRRRDGGERWTYRERGRTLDFVVRDGVIVAIERDRR</sequence>
<gene>
    <name evidence="2" type="ORF">MBSD_1505</name>
    <name evidence="3" type="ORF">MBSD_n0855</name>
</gene>
<reference evidence="2" key="1">
    <citation type="submission" date="2015-03" db="EMBL/GenBank/DDBJ databases">
        <title>Draft genome sequence of Mizugakiibacter sediminis skMP5.</title>
        <authorList>
            <person name="Watanabe T."/>
            <person name="Kojima H."/>
            <person name="Fukui M."/>
        </authorList>
    </citation>
    <scope>NUCLEOTIDE SEQUENCE</scope>
    <source>
        <strain evidence="2">SkMP5</strain>
    </source>
</reference>
<feature type="chain" id="PRO_5007414695" description="DUF2845 domain-containing protein" evidence="1">
    <location>
        <begin position="19"/>
        <end position="93"/>
    </location>
</feature>
<keyword evidence="4" id="KW-1185">Reference proteome</keyword>
<dbReference type="EMBL" id="DF952379">
    <property type="protein sequence ID" value="GAN44967.1"/>
    <property type="molecule type" value="Genomic_DNA"/>
</dbReference>
<evidence type="ECO:0000313" key="2">
    <source>
        <dbReference type="EMBL" id="GAN44967.1"/>
    </source>
</evidence>
<feature type="signal peptide" evidence="1">
    <location>
        <begin position="1"/>
        <end position="18"/>
    </location>
</feature>
<reference evidence="3" key="2">
    <citation type="submission" date="2015-08" db="EMBL/GenBank/DDBJ databases">
        <title>Complete DNA Sequence of Pseudomonas syringae pv. actinidiae, the Causal Agent of Kiwifruit Canker Disease.</title>
        <authorList>
            <person name="Rikkerink E.H.A."/>
            <person name="Fineran P.C."/>
        </authorList>
    </citation>
    <scope>NUCLEOTIDE SEQUENCE</scope>
    <source>
        <strain evidence="3">SkMP5</strain>
    </source>
</reference>
<proteinExistence type="predicted"/>
<keyword evidence="1" id="KW-0732">Signal</keyword>
<dbReference type="STRING" id="1475481.GCA_000953855_00867"/>
<organism evidence="3">
    <name type="scientific">Mizugakiibacter sediminis</name>
    <dbReference type="NCBI Taxonomy" id="1475481"/>
    <lineage>
        <taxon>Bacteria</taxon>
        <taxon>Pseudomonadati</taxon>
        <taxon>Pseudomonadota</taxon>
        <taxon>Gammaproteobacteria</taxon>
        <taxon>Lysobacterales</taxon>
        <taxon>Rhodanobacteraceae</taxon>
        <taxon>Mizugakiibacter</taxon>
    </lineage>
</organism>
<protein>
    <recommendedName>
        <fullName evidence="5">DUF2845 domain-containing protein</fullName>
    </recommendedName>
</protein>
<evidence type="ECO:0000313" key="3">
    <source>
        <dbReference type="EMBL" id="GAP65565.1"/>
    </source>
</evidence>
<evidence type="ECO:0008006" key="5">
    <source>
        <dbReference type="Google" id="ProtNLM"/>
    </source>
</evidence>